<dbReference type="EMBL" id="ACDP02000010">
    <property type="protein sequence ID" value="EEO27951.2"/>
    <property type="molecule type" value="Genomic_DNA"/>
</dbReference>
<dbReference type="Proteomes" id="UP000003973">
    <property type="component" value="Unassembled WGS sequence"/>
</dbReference>
<dbReference type="AlphaFoldDB" id="C3X415"/>
<keyword evidence="2" id="KW-1185">Reference proteome</keyword>
<protein>
    <submittedName>
        <fullName evidence="1">Uncharacterized protein</fullName>
    </submittedName>
</protein>
<evidence type="ECO:0000313" key="2">
    <source>
        <dbReference type="Proteomes" id="UP000003973"/>
    </source>
</evidence>
<name>C3X415_9BURK</name>
<accession>C3X415</accession>
<dbReference type="RefSeq" id="WP_020994931.1">
    <property type="nucleotide sequence ID" value="NZ_CABMNL010000001.1"/>
</dbReference>
<comment type="caution">
    <text evidence="1">The sequence shown here is derived from an EMBL/GenBank/DDBJ whole genome shotgun (WGS) entry which is preliminary data.</text>
</comment>
<proteinExistence type="predicted"/>
<organism evidence="1 2">
    <name type="scientific">Oxalobacter paraformigenes</name>
    <dbReference type="NCBI Taxonomy" id="556268"/>
    <lineage>
        <taxon>Bacteria</taxon>
        <taxon>Pseudomonadati</taxon>
        <taxon>Pseudomonadota</taxon>
        <taxon>Betaproteobacteria</taxon>
        <taxon>Burkholderiales</taxon>
        <taxon>Oxalobacteraceae</taxon>
        <taxon>Oxalobacter</taxon>
    </lineage>
</organism>
<evidence type="ECO:0000313" key="1">
    <source>
        <dbReference type="EMBL" id="EEO27951.2"/>
    </source>
</evidence>
<gene>
    <name evidence="1" type="ORF">OFAG_01104</name>
</gene>
<dbReference type="HOGENOM" id="CLU_1804283_0_0_4"/>
<sequence>MEDLATTLVTLYLTRQAGLENATAVSMAISAVSDYSSGYDRTVVEWMDKPQDEIGQNRVYRELRRQGIPDHQARFIIGHTLGEKQAKRSALAGALRAYVASRVAGMVRTGEEGAVTKEAQDKILHIFIDSGRDFVRNQYPQRNNYAP</sequence>
<reference evidence="1" key="1">
    <citation type="submission" date="2011-10" db="EMBL/GenBank/DDBJ databases">
        <title>The Genome Sequence of Oxalobacter formigenes HOxBLS.</title>
        <authorList>
            <consortium name="The Broad Institute Genome Sequencing Platform"/>
            <person name="Earl A."/>
            <person name="Ward D."/>
            <person name="Feldgarden M."/>
            <person name="Gevers D."/>
            <person name="Allison M.J."/>
            <person name="Humphrey S."/>
            <person name="Young S.K."/>
            <person name="Zeng Q."/>
            <person name="Gargeya S."/>
            <person name="Fitzgerald M."/>
            <person name="Haas B."/>
            <person name="Abouelleil A."/>
            <person name="Alvarado L."/>
            <person name="Arachchi H.M."/>
            <person name="Berlin A."/>
            <person name="Brown A."/>
            <person name="Chapman S.B."/>
            <person name="Chen Z."/>
            <person name="Dunbar C."/>
            <person name="Freedman E."/>
            <person name="Gearin G."/>
            <person name="Goldberg J."/>
            <person name="Griggs A."/>
            <person name="Gujja S."/>
            <person name="Heiman D."/>
            <person name="Howarth C."/>
            <person name="Larson L."/>
            <person name="Lui A."/>
            <person name="MacDonald P.J.P."/>
            <person name="Montmayeur A."/>
            <person name="Murphy C."/>
            <person name="Neiman D."/>
            <person name="Pearson M."/>
            <person name="Priest M."/>
            <person name="Roberts A."/>
            <person name="Saif S."/>
            <person name="Shea T."/>
            <person name="Shenoy N."/>
            <person name="Sisk P."/>
            <person name="Stolte C."/>
            <person name="Sykes S."/>
            <person name="Wortman J."/>
            <person name="Nusbaum C."/>
            <person name="Birren B."/>
        </authorList>
    </citation>
    <scope>NUCLEOTIDE SEQUENCE [LARGE SCALE GENOMIC DNA]</scope>
    <source>
        <strain evidence="1">HOxBLS</strain>
    </source>
</reference>